<dbReference type="PANTHER" id="PTHR34276">
    <property type="entry name" value="MINI-RIBONUCLEASE 3"/>
    <property type="match status" value="1"/>
</dbReference>
<evidence type="ECO:0000256" key="3">
    <source>
        <dbReference type="ARBA" id="ARBA00022801"/>
    </source>
</evidence>
<dbReference type="EMBL" id="JAAC01000138">
    <property type="protein sequence ID" value="KDE62319.1"/>
    <property type="molecule type" value="Genomic_DNA"/>
</dbReference>
<dbReference type="GO" id="GO:0019843">
    <property type="term" value="F:rRNA binding"/>
    <property type="evidence" value="ECO:0007669"/>
    <property type="project" value="UniProtKB-UniRule"/>
</dbReference>
<evidence type="ECO:0000313" key="7">
    <source>
        <dbReference type="Proteomes" id="UP000027473"/>
    </source>
</evidence>
<comment type="similarity">
    <text evidence="4">Belongs to the MrnC RNase family.</text>
</comment>
<dbReference type="Proteomes" id="UP000027473">
    <property type="component" value="Unassembled WGS sequence"/>
</dbReference>
<evidence type="ECO:0000259" key="5">
    <source>
        <dbReference type="Pfam" id="PF00636"/>
    </source>
</evidence>
<dbReference type="HAMAP" id="MF_01468">
    <property type="entry name" value="RNase_Mini_III"/>
    <property type="match status" value="1"/>
</dbReference>
<dbReference type="GO" id="GO:0004525">
    <property type="term" value="F:ribonuclease III activity"/>
    <property type="evidence" value="ECO:0007669"/>
    <property type="project" value="InterPro"/>
</dbReference>
<keyword evidence="3 4" id="KW-0378">Hydrolase</keyword>
<protein>
    <recommendedName>
        <fullName evidence="4">Mini-ribonuclease 3</fullName>
        <shortName evidence="4">Mini-3</shortName>
        <shortName evidence="4">Mini-RNase 3</shortName>
        <ecNumber evidence="4">3.1.26.-</ecNumber>
    </recommendedName>
    <alternativeName>
        <fullName evidence="4">Mini-RNase III</fullName>
        <shortName evidence="4">Mini-III</shortName>
    </alternativeName>
</protein>
<evidence type="ECO:0000256" key="1">
    <source>
        <dbReference type="ARBA" id="ARBA00022722"/>
    </source>
</evidence>
<reference evidence="6 7" key="1">
    <citation type="submission" date="2014-01" db="EMBL/GenBank/DDBJ databases">
        <title>Comparative genomics of Fusobacterium necrophorum wild isolates.</title>
        <authorList>
            <person name="Kittichotirat W."/>
            <person name="Bumgarner R.E."/>
            <person name="Lawrence P."/>
        </authorList>
    </citation>
    <scope>NUCLEOTIDE SEQUENCE [LARGE SCALE GENOMIC DNA]</scope>
    <source>
        <strain evidence="6 7">BL</strain>
    </source>
</reference>
<keyword evidence="4" id="KW-0963">Cytoplasm</keyword>
<comment type="caution">
    <text evidence="6">The sequence shown here is derived from an EMBL/GenBank/DDBJ whole genome shotgun (WGS) entry which is preliminary data.</text>
</comment>
<dbReference type="RefSeq" id="WP_035901497.1">
    <property type="nucleotide sequence ID" value="NZ_JAAC01000138.1"/>
</dbReference>
<dbReference type="InterPro" id="IPR008226">
    <property type="entry name" value="Mini3_fam"/>
</dbReference>
<proteinExistence type="inferred from homology"/>
<gene>
    <name evidence="4" type="primary">mrnC</name>
    <name evidence="6" type="ORF">FUSO3_08065</name>
</gene>
<evidence type="ECO:0000313" key="6">
    <source>
        <dbReference type="EMBL" id="KDE62319.1"/>
    </source>
</evidence>
<name>A0AB73BUY7_9FUSO</name>
<dbReference type="Pfam" id="PF00636">
    <property type="entry name" value="Ribonuclease_3"/>
    <property type="match status" value="1"/>
</dbReference>
<keyword evidence="4" id="KW-0460">Magnesium</keyword>
<dbReference type="GO" id="GO:0006364">
    <property type="term" value="P:rRNA processing"/>
    <property type="evidence" value="ECO:0007669"/>
    <property type="project" value="UniProtKB-UniRule"/>
</dbReference>
<organism evidence="6 7">
    <name type="scientific">Fusobacterium necrophorum BL</name>
    <dbReference type="NCBI Taxonomy" id="1441732"/>
    <lineage>
        <taxon>Bacteria</taxon>
        <taxon>Fusobacteriati</taxon>
        <taxon>Fusobacteriota</taxon>
        <taxon>Fusobacteriia</taxon>
        <taxon>Fusobacteriales</taxon>
        <taxon>Fusobacteriaceae</taxon>
        <taxon>Fusobacterium</taxon>
    </lineage>
</organism>
<keyword evidence="4" id="KW-0694">RNA-binding</keyword>
<dbReference type="InterPro" id="IPR036389">
    <property type="entry name" value="RNase_III_sf"/>
</dbReference>
<keyword evidence="4" id="KW-0690">Ribosome biogenesis</keyword>
<dbReference type="InterPro" id="IPR000999">
    <property type="entry name" value="RNase_III_dom"/>
</dbReference>
<dbReference type="Gene3D" id="1.10.1520.10">
    <property type="entry name" value="Ribonuclease III domain"/>
    <property type="match status" value="1"/>
</dbReference>
<accession>A0AB73BUY7</accession>
<feature type="active site" evidence="4">
    <location>
        <position position="19"/>
    </location>
</feature>
<evidence type="ECO:0000256" key="4">
    <source>
        <dbReference type="HAMAP-Rule" id="MF_01468"/>
    </source>
</evidence>
<comment type="cofactor">
    <cofactor evidence="4">
        <name>Mg(2+)</name>
        <dbReference type="ChEBI" id="CHEBI:18420"/>
    </cofactor>
</comment>
<keyword evidence="1 4" id="KW-0540">Nuclease</keyword>
<dbReference type="PANTHER" id="PTHR34276:SF1">
    <property type="entry name" value="MINI-RIBONUCLEASE 3"/>
    <property type="match status" value="1"/>
</dbReference>
<keyword evidence="4" id="KW-0698">rRNA processing</keyword>
<dbReference type="SUPFAM" id="SSF69065">
    <property type="entry name" value="RNase III domain-like"/>
    <property type="match status" value="1"/>
</dbReference>
<dbReference type="PIRSF" id="PIRSF005520">
    <property type="entry name" value="UCP005520"/>
    <property type="match status" value="1"/>
</dbReference>
<dbReference type="GO" id="GO:0005737">
    <property type="term" value="C:cytoplasm"/>
    <property type="evidence" value="ECO:0007669"/>
    <property type="project" value="UniProtKB-SubCell"/>
</dbReference>
<evidence type="ECO:0000256" key="2">
    <source>
        <dbReference type="ARBA" id="ARBA00022759"/>
    </source>
</evidence>
<dbReference type="EC" id="3.1.26.-" evidence="4"/>
<comment type="subcellular location">
    <subcellularLocation>
        <location evidence="4">Cytoplasm</location>
    </subcellularLocation>
</comment>
<feature type="domain" description="RNase III" evidence="5">
    <location>
        <begin position="13"/>
        <end position="109"/>
    </location>
</feature>
<dbReference type="AlphaFoldDB" id="A0AB73BUY7"/>
<keyword evidence="4" id="KW-0699">rRNA-binding</keyword>
<comment type="function">
    <text evidence="4">Involved in correct processing of both the 5' and 3' ends of 23S rRNA precursor. Processes 30S rRNA precursor transcript even in absence of ribonuclease 3 (Rnc); Rnc processes 30S rRNA into smaller rRNA precursors.</text>
</comment>
<keyword evidence="2 4" id="KW-0255">Endonuclease</keyword>
<sequence>MESIDVREMSGLALAYLGDTVWETQIRLYWVKKGFHISHLNYQVKQFVNAKAQSRYYQILSVELSEEEKAIMRRAKNAGIRSFPKSCSNQEYREATGFEAIIGAWFLQGNLEKIENFRNRILEKNKGEKEWHSLN</sequence>
<comment type="subunit">
    <text evidence="4">Homodimer.</text>
</comment>